<evidence type="ECO:0000313" key="8">
    <source>
        <dbReference type="EMBL" id="VFK55369.1"/>
    </source>
</evidence>
<evidence type="ECO:0000256" key="1">
    <source>
        <dbReference type="ARBA" id="ARBA00007116"/>
    </source>
</evidence>
<dbReference type="Pfam" id="PF00861">
    <property type="entry name" value="Ribosomal_L18p"/>
    <property type="match status" value="1"/>
</dbReference>
<dbReference type="GO" id="GO:0022625">
    <property type="term" value="C:cytosolic large ribosomal subunit"/>
    <property type="evidence" value="ECO:0007669"/>
    <property type="project" value="TreeGrafter"/>
</dbReference>
<dbReference type="InterPro" id="IPR004389">
    <property type="entry name" value="Ribosomal_uL18_bac-type"/>
</dbReference>
<dbReference type="GO" id="GO:0003735">
    <property type="term" value="F:structural constituent of ribosome"/>
    <property type="evidence" value="ECO:0007669"/>
    <property type="project" value="InterPro"/>
</dbReference>
<dbReference type="InterPro" id="IPR005484">
    <property type="entry name" value="Ribosomal_uL18_bac/plant/anim"/>
</dbReference>
<evidence type="ECO:0000256" key="5">
    <source>
        <dbReference type="ARBA" id="ARBA00023274"/>
    </source>
</evidence>
<comment type="subunit">
    <text evidence="7">Part of the 50S ribosomal subunit; part of the 5S rRNA/L5/L18/L25 subcomplex. Contacts the 5S and 23S rRNAs.</text>
</comment>
<dbReference type="EMBL" id="CAADFY010000067">
    <property type="protein sequence ID" value="VFK55369.1"/>
    <property type="molecule type" value="Genomic_DNA"/>
</dbReference>
<keyword evidence="4 7" id="KW-0689">Ribosomal protein</keyword>
<evidence type="ECO:0000256" key="4">
    <source>
        <dbReference type="ARBA" id="ARBA00022980"/>
    </source>
</evidence>
<dbReference type="Gene3D" id="3.30.420.100">
    <property type="match status" value="1"/>
</dbReference>
<dbReference type="GO" id="GO:0006412">
    <property type="term" value="P:translation"/>
    <property type="evidence" value="ECO:0007669"/>
    <property type="project" value="UniProtKB-UniRule"/>
</dbReference>
<evidence type="ECO:0000256" key="6">
    <source>
        <dbReference type="ARBA" id="ARBA00035197"/>
    </source>
</evidence>
<dbReference type="GO" id="GO:0008097">
    <property type="term" value="F:5S rRNA binding"/>
    <property type="evidence" value="ECO:0007669"/>
    <property type="project" value="TreeGrafter"/>
</dbReference>
<evidence type="ECO:0000256" key="7">
    <source>
        <dbReference type="HAMAP-Rule" id="MF_01337"/>
    </source>
</evidence>
<protein>
    <recommendedName>
        <fullName evidence="6 7">Large ribosomal subunit protein uL18</fullName>
    </recommendedName>
</protein>
<dbReference type="SUPFAM" id="SSF53137">
    <property type="entry name" value="Translational machinery components"/>
    <property type="match status" value="1"/>
</dbReference>
<evidence type="ECO:0000313" key="9">
    <source>
        <dbReference type="EMBL" id="VFK61311.1"/>
    </source>
</evidence>
<dbReference type="EMBL" id="CAADFV010000064">
    <property type="protein sequence ID" value="VFK61311.1"/>
    <property type="molecule type" value="Genomic_DNA"/>
</dbReference>
<name>A0A450ZNG1_9GAMM</name>
<comment type="similarity">
    <text evidence="1 7">Belongs to the universal ribosomal protein uL18 family.</text>
</comment>
<dbReference type="NCBIfam" id="TIGR00060">
    <property type="entry name" value="L18_bact"/>
    <property type="match status" value="1"/>
</dbReference>
<dbReference type="AlphaFoldDB" id="A0A450ZNG1"/>
<keyword evidence="5 7" id="KW-0687">Ribonucleoprotein</keyword>
<reference evidence="8" key="1">
    <citation type="submission" date="2019-02" db="EMBL/GenBank/DDBJ databases">
        <authorList>
            <person name="Gruber-Vodicka R. H."/>
            <person name="Seah K. B. B."/>
        </authorList>
    </citation>
    <scope>NUCLEOTIDE SEQUENCE</scope>
    <source>
        <strain evidence="9">BECK_BY2</strain>
        <strain evidence="8">BECK_BY3</strain>
    </source>
</reference>
<dbReference type="PANTHER" id="PTHR12899:SF3">
    <property type="entry name" value="LARGE RIBOSOMAL SUBUNIT PROTEIN UL18M"/>
    <property type="match status" value="1"/>
</dbReference>
<organism evidence="8">
    <name type="scientific">Candidatus Kentrum sp. TUN</name>
    <dbReference type="NCBI Taxonomy" id="2126343"/>
    <lineage>
        <taxon>Bacteria</taxon>
        <taxon>Pseudomonadati</taxon>
        <taxon>Pseudomonadota</taxon>
        <taxon>Gammaproteobacteria</taxon>
        <taxon>Candidatus Kentrum</taxon>
    </lineage>
</organism>
<dbReference type="HAMAP" id="MF_01337_B">
    <property type="entry name" value="Ribosomal_uL18_B"/>
    <property type="match status" value="1"/>
</dbReference>
<dbReference type="CDD" id="cd00432">
    <property type="entry name" value="Ribosomal_L18_L5e"/>
    <property type="match status" value="1"/>
</dbReference>
<evidence type="ECO:0000256" key="2">
    <source>
        <dbReference type="ARBA" id="ARBA00022730"/>
    </source>
</evidence>
<keyword evidence="2 7" id="KW-0699">rRNA-binding</keyword>
<keyword evidence="3 7" id="KW-0694">RNA-binding</keyword>
<evidence type="ECO:0000256" key="3">
    <source>
        <dbReference type="ARBA" id="ARBA00022884"/>
    </source>
</evidence>
<proteinExistence type="inferred from homology"/>
<gene>
    <name evidence="7" type="primary">rplR</name>
    <name evidence="9" type="ORF">BECKTUN1418E_GA0071001_106411</name>
    <name evidence="8" type="ORF">BECKTUN1418F_GA0071002_106711</name>
</gene>
<dbReference type="PANTHER" id="PTHR12899">
    <property type="entry name" value="39S RIBOSOMAL PROTEIN L18, MITOCHONDRIAL"/>
    <property type="match status" value="1"/>
</dbReference>
<dbReference type="InterPro" id="IPR057268">
    <property type="entry name" value="Ribosomal_L18"/>
</dbReference>
<comment type="function">
    <text evidence="7">This is one of the proteins that bind and probably mediate the attachment of the 5S RNA into the large ribosomal subunit, where it forms part of the central protuberance.</text>
</comment>
<sequence>MDKKNARLRRSRRTRGKLRELGIHRLCVHRTPRNIYAQVIAPVNNRIVASVSTLDREMKRQVPNGGNIDAAVVVGRRIGEMAMAAGVVQVGFDRSGFRYHGRIKALAEAVRSSGIKI</sequence>
<accession>A0A450ZNG1</accession>
<dbReference type="FunFam" id="3.30.420.100:FF:000001">
    <property type="entry name" value="50S ribosomal protein L18"/>
    <property type="match status" value="1"/>
</dbReference>